<accession>A0A1M6HZB4</accession>
<keyword evidence="6 7" id="KW-0472">Membrane</keyword>
<dbReference type="CDD" id="cd13127">
    <property type="entry name" value="MATE_tuaB_like"/>
    <property type="match status" value="1"/>
</dbReference>
<evidence type="ECO:0000256" key="7">
    <source>
        <dbReference type="SAM" id="Phobius"/>
    </source>
</evidence>
<feature type="transmembrane region" description="Helical" evidence="7">
    <location>
        <begin position="110"/>
        <end position="130"/>
    </location>
</feature>
<dbReference type="PANTHER" id="PTHR30250:SF10">
    <property type="entry name" value="LIPOPOLYSACCHARIDE BIOSYNTHESIS PROTEIN WZXC"/>
    <property type="match status" value="1"/>
</dbReference>
<dbReference type="Proteomes" id="UP000184292">
    <property type="component" value="Unassembled WGS sequence"/>
</dbReference>
<keyword evidence="5 7" id="KW-1133">Transmembrane helix</keyword>
<dbReference type="STRING" id="1447782.SAMN05444417_3443"/>
<dbReference type="Pfam" id="PF13440">
    <property type="entry name" value="Polysacc_synt_3"/>
    <property type="match status" value="1"/>
</dbReference>
<feature type="transmembrane region" description="Helical" evidence="7">
    <location>
        <begin position="167"/>
        <end position="186"/>
    </location>
</feature>
<keyword evidence="9" id="KW-1185">Reference proteome</keyword>
<evidence type="ECO:0000256" key="3">
    <source>
        <dbReference type="ARBA" id="ARBA00022475"/>
    </source>
</evidence>
<feature type="transmembrane region" description="Helical" evidence="7">
    <location>
        <begin position="142"/>
        <end position="161"/>
    </location>
</feature>
<feature type="transmembrane region" description="Helical" evidence="7">
    <location>
        <begin position="293"/>
        <end position="311"/>
    </location>
</feature>
<feature type="transmembrane region" description="Helical" evidence="7">
    <location>
        <begin position="415"/>
        <end position="433"/>
    </location>
</feature>
<dbReference type="InterPro" id="IPR050833">
    <property type="entry name" value="Poly_Biosynth_Transport"/>
</dbReference>
<dbReference type="AlphaFoldDB" id="A0A1M6HZB4"/>
<feature type="transmembrane region" description="Helical" evidence="7">
    <location>
        <begin position="323"/>
        <end position="345"/>
    </location>
</feature>
<feature type="transmembrane region" description="Helical" evidence="7">
    <location>
        <begin position="78"/>
        <end position="104"/>
    </location>
</feature>
<sequence>MSVLRRGILASAADRYASQALSIATLAVMSRLLTPAEIGLFVVANAVILLADNFRAFGTGTYIVQAPELTPEILRSAFTVTFVFSAGIFCALVAMSGPIAVFYGEAEMGGLLRLAATGFLLIPFVTPQVALLQREMRFRRLAVLNVGAAACNFAVTIALGAQGYGPASYVWGSLASSAMLTILVLAMRPQPGLFRPCFRQARPILSFGTVTTGVTLVNLVYELLPRLAFARLLSFEAVGLYARAVTLCQLPERTVTSALQPVVLPALAARARAGGDLKEGYLRGHALMSGVQWPMLAMLALLAEPAVRILLGPQWVEAAPLVRLMALGLMTLAPAFMTFPVLIAAGRVRDGLWASLISLPPSMLLMIGAGTIGLEAVAASTLVVAPLQMGVALVFVRRAIGLTWRDMARASRDSLALALGTALIPGLILAASPEGSSLGWVRTAAAVAGGAAGWAVMLAILRHPIGTEGAAILRMMLPARGVRRA</sequence>
<keyword evidence="4 7" id="KW-0812">Transmembrane</keyword>
<reference evidence="8 9" key="1">
    <citation type="submission" date="2016-11" db="EMBL/GenBank/DDBJ databases">
        <authorList>
            <person name="Jaros S."/>
            <person name="Januszkiewicz K."/>
            <person name="Wedrychowicz H."/>
        </authorList>
    </citation>
    <scope>NUCLEOTIDE SEQUENCE [LARGE SCALE GENOMIC DNA]</scope>
    <source>
        <strain evidence="8 9">DSM 100565</strain>
    </source>
</reference>
<evidence type="ECO:0000313" key="8">
    <source>
        <dbReference type="EMBL" id="SHJ27599.1"/>
    </source>
</evidence>
<keyword evidence="3" id="KW-1003">Cell membrane</keyword>
<evidence type="ECO:0000313" key="9">
    <source>
        <dbReference type="Proteomes" id="UP000184292"/>
    </source>
</evidence>
<organism evidence="8 9">
    <name type="scientific">Wenxinia saemankumensis</name>
    <dbReference type="NCBI Taxonomy" id="1447782"/>
    <lineage>
        <taxon>Bacteria</taxon>
        <taxon>Pseudomonadati</taxon>
        <taxon>Pseudomonadota</taxon>
        <taxon>Alphaproteobacteria</taxon>
        <taxon>Rhodobacterales</taxon>
        <taxon>Roseobacteraceae</taxon>
        <taxon>Wenxinia</taxon>
    </lineage>
</organism>
<protein>
    <submittedName>
        <fullName evidence="8">Membrane protein involved in the export of O-antigen and teichoic acid</fullName>
    </submittedName>
</protein>
<dbReference type="RefSeq" id="WP_073334222.1">
    <property type="nucleotide sequence ID" value="NZ_FQYO01000008.1"/>
</dbReference>
<feature type="transmembrane region" description="Helical" evidence="7">
    <location>
        <begin position="376"/>
        <end position="395"/>
    </location>
</feature>
<dbReference type="GO" id="GO:0005886">
    <property type="term" value="C:plasma membrane"/>
    <property type="evidence" value="ECO:0007669"/>
    <property type="project" value="UniProtKB-SubCell"/>
</dbReference>
<dbReference type="PANTHER" id="PTHR30250">
    <property type="entry name" value="PST FAMILY PREDICTED COLANIC ACID TRANSPORTER"/>
    <property type="match status" value="1"/>
</dbReference>
<feature type="transmembrane region" description="Helical" evidence="7">
    <location>
        <begin position="439"/>
        <end position="461"/>
    </location>
</feature>
<evidence type="ECO:0000256" key="2">
    <source>
        <dbReference type="ARBA" id="ARBA00007430"/>
    </source>
</evidence>
<dbReference type="EMBL" id="FQYO01000008">
    <property type="protein sequence ID" value="SHJ27599.1"/>
    <property type="molecule type" value="Genomic_DNA"/>
</dbReference>
<evidence type="ECO:0000256" key="6">
    <source>
        <dbReference type="ARBA" id="ARBA00023136"/>
    </source>
</evidence>
<evidence type="ECO:0000256" key="5">
    <source>
        <dbReference type="ARBA" id="ARBA00022989"/>
    </source>
</evidence>
<dbReference type="OrthoDB" id="7356923at2"/>
<gene>
    <name evidence="8" type="ORF">SAMN05444417_3443</name>
</gene>
<name>A0A1M6HZB4_9RHOB</name>
<comment type="subcellular location">
    <subcellularLocation>
        <location evidence="1">Cell membrane</location>
        <topology evidence="1">Multi-pass membrane protein</topology>
    </subcellularLocation>
</comment>
<evidence type="ECO:0000256" key="1">
    <source>
        <dbReference type="ARBA" id="ARBA00004651"/>
    </source>
</evidence>
<proteinExistence type="inferred from homology"/>
<comment type="similarity">
    <text evidence="2">Belongs to the polysaccharide synthase family.</text>
</comment>
<evidence type="ECO:0000256" key="4">
    <source>
        <dbReference type="ARBA" id="ARBA00022692"/>
    </source>
</evidence>